<dbReference type="EMBL" id="QGNW01001180">
    <property type="protein sequence ID" value="RVW51450.1"/>
    <property type="molecule type" value="Genomic_DNA"/>
</dbReference>
<dbReference type="EMBL" id="QGNW01000016">
    <property type="protein sequence ID" value="RVX16230.1"/>
    <property type="molecule type" value="Genomic_DNA"/>
</dbReference>
<evidence type="ECO:0000313" key="1">
    <source>
        <dbReference type="EMBL" id="RVW51450.1"/>
    </source>
</evidence>
<dbReference type="Proteomes" id="UP000288805">
    <property type="component" value="Unassembled WGS sequence"/>
</dbReference>
<dbReference type="EMBL" id="QGNW01000016">
    <property type="protein sequence ID" value="RVX16397.1"/>
    <property type="molecule type" value="Genomic_DNA"/>
</dbReference>
<organism evidence="3 4">
    <name type="scientific">Vitis vinifera</name>
    <name type="common">Grape</name>
    <dbReference type="NCBI Taxonomy" id="29760"/>
    <lineage>
        <taxon>Eukaryota</taxon>
        <taxon>Viridiplantae</taxon>
        <taxon>Streptophyta</taxon>
        <taxon>Embryophyta</taxon>
        <taxon>Tracheophyta</taxon>
        <taxon>Spermatophyta</taxon>
        <taxon>Magnoliopsida</taxon>
        <taxon>eudicotyledons</taxon>
        <taxon>Gunneridae</taxon>
        <taxon>Pentapetalae</taxon>
        <taxon>rosids</taxon>
        <taxon>Vitales</taxon>
        <taxon>Vitaceae</taxon>
        <taxon>Viteae</taxon>
        <taxon>Vitis</taxon>
    </lineage>
</organism>
<reference evidence="3 4" key="1">
    <citation type="journal article" date="2018" name="PLoS Genet.">
        <title>Population sequencing reveals clonal diversity and ancestral inbreeding in the grapevine cultivar Chardonnay.</title>
        <authorList>
            <person name="Roach M.J."/>
            <person name="Johnson D.L."/>
            <person name="Bohlmann J."/>
            <person name="van Vuuren H.J."/>
            <person name="Jones S.J."/>
            <person name="Pretorius I.S."/>
            <person name="Schmidt S.A."/>
            <person name="Borneman A.R."/>
        </authorList>
    </citation>
    <scope>NUCLEOTIDE SEQUENCE [LARGE SCALE GENOMIC DNA]</scope>
    <source>
        <strain evidence="4">cv. Chardonnay</strain>
        <strain evidence="3">I10V1</strain>
        <tissue evidence="3">Leaf</tissue>
    </source>
</reference>
<gene>
    <name evidence="3" type="ORF">CK203_014414</name>
    <name evidence="2" type="ORF">CK203_014422</name>
    <name evidence="1" type="ORF">CK203_083987</name>
</gene>
<protein>
    <submittedName>
        <fullName evidence="3">Uncharacterized protein</fullName>
    </submittedName>
</protein>
<name>A0A438K5B2_VITVI</name>
<accession>A0A438K5B2</accession>
<sequence length="102" mass="11576">MESESIVSTFILFFFVSPKHVLTEKEYLLAGHLTFYRDIVRIGCKISGTVKGRLSLGTQTLQLGGIRRVSSRFLSWSRREAVEGFPIQYKAFNCLQQALSQS</sequence>
<evidence type="ECO:0000313" key="4">
    <source>
        <dbReference type="Proteomes" id="UP000288805"/>
    </source>
</evidence>
<evidence type="ECO:0000313" key="3">
    <source>
        <dbReference type="EMBL" id="RVX16397.1"/>
    </source>
</evidence>
<comment type="caution">
    <text evidence="3">The sequence shown here is derived from an EMBL/GenBank/DDBJ whole genome shotgun (WGS) entry which is preliminary data.</text>
</comment>
<proteinExistence type="predicted"/>
<evidence type="ECO:0000313" key="2">
    <source>
        <dbReference type="EMBL" id="RVX16230.1"/>
    </source>
</evidence>
<dbReference type="AlphaFoldDB" id="A0A438K5B2"/>